<protein>
    <submittedName>
        <fullName evidence="2">Ras-domain-containing protein</fullName>
    </submittedName>
</protein>
<dbReference type="PANTHER" id="PTHR47978">
    <property type="match status" value="1"/>
</dbReference>
<keyword evidence="1" id="KW-0547">Nucleotide-binding</keyword>
<organism evidence="2 3">
    <name type="scientific">Coemansia reversa (strain ATCC 12441 / NRRL 1564)</name>
    <dbReference type="NCBI Taxonomy" id="763665"/>
    <lineage>
        <taxon>Eukaryota</taxon>
        <taxon>Fungi</taxon>
        <taxon>Fungi incertae sedis</taxon>
        <taxon>Zoopagomycota</taxon>
        <taxon>Kickxellomycotina</taxon>
        <taxon>Kickxellomycetes</taxon>
        <taxon>Kickxellales</taxon>
        <taxon>Kickxellaceae</taxon>
        <taxon>Coemansia</taxon>
    </lineage>
</organism>
<dbReference type="FunFam" id="3.40.50.300:FF:000808">
    <property type="entry name" value="Small GTP-binding protein, putative"/>
    <property type="match status" value="1"/>
</dbReference>
<dbReference type="GO" id="GO:0003924">
    <property type="term" value="F:GTPase activity"/>
    <property type="evidence" value="ECO:0007669"/>
    <property type="project" value="InterPro"/>
</dbReference>
<dbReference type="InterPro" id="IPR001806">
    <property type="entry name" value="Small_GTPase"/>
</dbReference>
<dbReference type="NCBIfam" id="TIGR00231">
    <property type="entry name" value="small_GTP"/>
    <property type="match status" value="1"/>
</dbReference>
<dbReference type="SMART" id="SM00173">
    <property type="entry name" value="RAS"/>
    <property type="match status" value="1"/>
</dbReference>
<reference evidence="2 3" key="1">
    <citation type="journal article" date="2015" name="Genome Biol. Evol.">
        <title>Phylogenomic analyses indicate that early fungi evolved digesting cell walls of algal ancestors of land plants.</title>
        <authorList>
            <person name="Chang Y."/>
            <person name="Wang S."/>
            <person name="Sekimoto S."/>
            <person name="Aerts A.L."/>
            <person name="Choi C."/>
            <person name="Clum A."/>
            <person name="LaButti K.M."/>
            <person name="Lindquist E.A."/>
            <person name="Yee Ngan C."/>
            <person name="Ohm R.A."/>
            <person name="Salamov A.A."/>
            <person name="Grigoriev I.V."/>
            <person name="Spatafora J.W."/>
            <person name="Berbee M.L."/>
        </authorList>
    </citation>
    <scope>NUCLEOTIDE SEQUENCE [LARGE SCALE GENOMIC DNA]</scope>
    <source>
        <strain evidence="2 3">NRRL 1564</strain>
    </source>
</reference>
<dbReference type="EMBL" id="KZ303494">
    <property type="protein sequence ID" value="PIA17476.1"/>
    <property type="molecule type" value="Genomic_DNA"/>
</dbReference>
<evidence type="ECO:0000313" key="2">
    <source>
        <dbReference type="EMBL" id="PIA17476.1"/>
    </source>
</evidence>
<dbReference type="GO" id="GO:0005525">
    <property type="term" value="F:GTP binding"/>
    <property type="evidence" value="ECO:0007669"/>
    <property type="project" value="InterPro"/>
</dbReference>
<dbReference type="STRING" id="763665.A0A2G5BEM4"/>
<name>A0A2G5BEM4_COERN</name>
<accession>A0A2G5BEM4</accession>
<sequence>MTRTLEAKVAILGKQAVGKTSLVTRYVHQTFSDCTPSTIGAQFATAKIKHEGWDCRLQLWDSAGQERFRAMTQMYYRGANAVVLVYDITSENSFKDIEAWVQELRLNIDVDNTVLLLVGNKLDLAPAKRQVEYTRAQAYIKEITGDETALLEVSCRDDYGVIDVFDELAHRLVRRQIDREDGELCEQEGLLGSGGRAGDHQDHSRCPIWISRGSLWGGAGTGSCC</sequence>
<evidence type="ECO:0000313" key="3">
    <source>
        <dbReference type="Proteomes" id="UP000242474"/>
    </source>
</evidence>
<keyword evidence="3" id="KW-1185">Reference proteome</keyword>
<dbReference type="SMART" id="SM00174">
    <property type="entry name" value="RHO"/>
    <property type="match status" value="1"/>
</dbReference>
<dbReference type="SMART" id="SM00175">
    <property type="entry name" value="RAB"/>
    <property type="match status" value="1"/>
</dbReference>
<dbReference type="OrthoDB" id="26525at2759"/>
<dbReference type="Proteomes" id="UP000242474">
    <property type="component" value="Unassembled WGS sequence"/>
</dbReference>
<evidence type="ECO:0000256" key="1">
    <source>
        <dbReference type="ARBA" id="ARBA00022741"/>
    </source>
</evidence>
<dbReference type="InterPro" id="IPR027417">
    <property type="entry name" value="P-loop_NTPase"/>
</dbReference>
<gene>
    <name evidence="2" type="ORF">COEREDRAFT_91846</name>
</gene>
<dbReference type="PROSITE" id="PS51421">
    <property type="entry name" value="RAS"/>
    <property type="match status" value="1"/>
</dbReference>
<dbReference type="AlphaFoldDB" id="A0A2G5BEM4"/>
<dbReference type="SUPFAM" id="SSF52540">
    <property type="entry name" value="P-loop containing nucleoside triphosphate hydrolases"/>
    <property type="match status" value="1"/>
</dbReference>
<dbReference type="InterPro" id="IPR005225">
    <property type="entry name" value="Small_GTP-bd"/>
</dbReference>
<dbReference type="PRINTS" id="PR00449">
    <property type="entry name" value="RASTRNSFRMNG"/>
</dbReference>
<dbReference type="CDD" id="cd00154">
    <property type="entry name" value="Rab"/>
    <property type="match status" value="1"/>
</dbReference>
<dbReference type="PROSITE" id="PS51419">
    <property type="entry name" value="RAB"/>
    <property type="match status" value="1"/>
</dbReference>
<proteinExistence type="predicted"/>
<dbReference type="Pfam" id="PF00071">
    <property type="entry name" value="Ras"/>
    <property type="match status" value="1"/>
</dbReference>
<dbReference type="SMART" id="SM00176">
    <property type="entry name" value="RAN"/>
    <property type="match status" value="1"/>
</dbReference>
<dbReference type="Gene3D" id="3.40.50.300">
    <property type="entry name" value="P-loop containing nucleotide triphosphate hydrolases"/>
    <property type="match status" value="1"/>
</dbReference>